<dbReference type="InterPro" id="IPR036869">
    <property type="entry name" value="J_dom_sf"/>
</dbReference>
<dbReference type="Pfam" id="PF05099">
    <property type="entry name" value="TerB"/>
    <property type="match status" value="1"/>
</dbReference>
<dbReference type="Pfam" id="PF00226">
    <property type="entry name" value="DnaJ"/>
    <property type="match status" value="1"/>
</dbReference>
<sequence>MSVWSSIGSIVGAIGTGGAQIVDRLVQLVLARPEGVNTVGFTVAMIALSAKMAKADGVVTADEVIAFRELFDVPPNEEKNVARLFNLAQEDVAGFDVYAKKLADLFPYDRKTLLDILDGLFHIAKADGVVHQSEISYLSEVAKVFGLDDREFSKALARHVRKGGDPYEVLGIGAQASDAELKAHYRREVQETHPDRLIARGVPEEFVRIANDRLAALNEAWAQICAERGI</sequence>
<dbReference type="Gene3D" id="1.10.3680.10">
    <property type="entry name" value="TerB-like"/>
    <property type="match status" value="1"/>
</dbReference>
<dbReference type="CDD" id="cd06257">
    <property type="entry name" value="DnaJ"/>
    <property type="match status" value="1"/>
</dbReference>
<dbReference type="Gene3D" id="1.10.287.110">
    <property type="entry name" value="DnaJ domain"/>
    <property type="match status" value="1"/>
</dbReference>
<dbReference type="SUPFAM" id="SSF158682">
    <property type="entry name" value="TerB-like"/>
    <property type="match status" value="1"/>
</dbReference>
<evidence type="ECO:0000313" key="3">
    <source>
        <dbReference type="Proteomes" id="UP000053235"/>
    </source>
</evidence>
<dbReference type="InterPro" id="IPR029024">
    <property type="entry name" value="TerB-like"/>
</dbReference>
<protein>
    <submittedName>
        <fullName evidence="2">Dna-J like membrane chaperone protein</fullName>
    </submittedName>
</protein>
<proteinExistence type="predicted"/>
<evidence type="ECO:0000313" key="2">
    <source>
        <dbReference type="EMBL" id="CTQ70722.1"/>
    </source>
</evidence>
<evidence type="ECO:0000259" key="1">
    <source>
        <dbReference type="PROSITE" id="PS50076"/>
    </source>
</evidence>
<accession>A0A0M7A8E6</accession>
<dbReference type="Proteomes" id="UP000053235">
    <property type="component" value="Unassembled WGS sequence"/>
</dbReference>
<dbReference type="InterPro" id="IPR001623">
    <property type="entry name" value="DnaJ_domain"/>
</dbReference>
<dbReference type="PROSITE" id="PS50076">
    <property type="entry name" value="DNAJ_2"/>
    <property type="match status" value="1"/>
</dbReference>
<dbReference type="InterPro" id="IPR007791">
    <property type="entry name" value="DjlA_N"/>
</dbReference>
<feature type="domain" description="J" evidence="1">
    <location>
        <begin position="165"/>
        <end position="229"/>
    </location>
</feature>
<reference evidence="3" key="1">
    <citation type="submission" date="2015-07" db="EMBL/GenBank/DDBJ databases">
        <authorList>
            <person name="Rodrigo-Torres Lidia"/>
            <person name="Arahal R.David."/>
        </authorList>
    </citation>
    <scope>NUCLEOTIDE SEQUENCE [LARGE SCALE GENOMIC DNA]</scope>
    <source>
        <strain evidence="3">CECT 5112</strain>
    </source>
</reference>
<dbReference type="STRING" id="388408.LAX5112_02588"/>
<keyword evidence="3" id="KW-1185">Reference proteome</keyword>
<dbReference type="RefSeq" id="WP_055672175.1">
    <property type="nucleotide sequence ID" value="NZ_CXWD01000009.1"/>
</dbReference>
<dbReference type="CDD" id="cd07316">
    <property type="entry name" value="terB_like_DjlA"/>
    <property type="match status" value="1"/>
</dbReference>
<organism evidence="2 3">
    <name type="scientific">Roseibium alexandrii</name>
    <dbReference type="NCBI Taxonomy" id="388408"/>
    <lineage>
        <taxon>Bacteria</taxon>
        <taxon>Pseudomonadati</taxon>
        <taxon>Pseudomonadota</taxon>
        <taxon>Alphaproteobacteria</taxon>
        <taxon>Hyphomicrobiales</taxon>
        <taxon>Stappiaceae</taxon>
        <taxon>Roseibium</taxon>
    </lineage>
</organism>
<dbReference type="SMART" id="SM00271">
    <property type="entry name" value="DnaJ"/>
    <property type="match status" value="1"/>
</dbReference>
<dbReference type="OrthoDB" id="9782583at2"/>
<gene>
    <name evidence="2" type="ORF">LAX5112_02588</name>
</gene>
<dbReference type="AlphaFoldDB" id="A0A0M7A8E6"/>
<dbReference type="SUPFAM" id="SSF46565">
    <property type="entry name" value="Chaperone J-domain"/>
    <property type="match status" value="1"/>
</dbReference>
<name>A0A0M7A8E6_9HYPH</name>
<dbReference type="EMBL" id="CXWD01000009">
    <property type="protein sequence ID" value="CTQ70722.1"/>
    <property type="molecule type" value="Genomic_DNA"/>
</dbReference>